<accession>A0A8X7CH07</accession>
<comment type="caution">
    <text evidence="3">The sequence shown here is derived from an EMBL/GenBank/DDBJ whole genome shotgun (WGS) entry which is preliminary data.</text>
</comment>
<gene>
    <name evidence="3" type="ORF">TNIN_40231</name>
</gene>
<dbReference type="Proteomes" id="UP000886998">
    <property type="component" value="Unassembled WGS sequence"/>
</dbReference>
<keyword evidence="2" id="KW-0472">Membrane</keyword>
<feature type="transmembrane region" description="Helical" evidence="2">
    <location>
        <begin position="23"/>
        <end position="48"/>
    </location>
</feature>
<protein>
    <submittedName>
        <fullName evidence="3">Uncharacterized protein</fullName>
    </submittedName>
</protein>
<evidence type="ECO:0000313" key="4">
    <source>
        <dbReference type="Proteomes" id="UP000886998"/>
    </source>
</evidence>
<evidence type="ECO:0000256" key="2">
    <source>
        <dbReference type="SAM" id="Phobius"/>
    </source>
</evidence>
<sequence length="136" mass="14228">MVAKKDEKTSLGSKILNYVPWRIALTAAAFAIPIAGPIVGTVVGALAYGNYRQNSRAENPASKFDNGPDKSNDKESKKESAKPGRLKKFLFRVCAIAIGFLFGGPIGAAIAGGLVAVDVVSNGKLIQGAEKVLEPV</sequence>
<proteinExistence type="predicted"/>
<name>A0A8X7CH07_9ARAC</name>
<keyword evidence="4" id="KW-1185">Reference proteome</keyword>
<keyword evidence="2" id="KW-0812">Transmembrane</keyword>
<dbReference type="AlphaFoldDB" id="A0A8X7CH07"/>
<feature type="region of interest" description="Disordered" evidence="1">
    <location>
        <begin position="56"/>
        <end position="83"/>
    </location>
</feature>
<organism evidence="3 4">
    <name type="scientific">Trichonephila inaurata madagascariensis</name>
    <dbReference type="NCBI Taxonomy" id="2747483"/>
    <lineage>
        <taxon>Eukaryota</taxon>
        <taxon>Metazoa</taxon>
        <taxon>Ecdysozoa</taxon>
        <taxon>Arthropoda</taxon>
        <taxon>Chelicerata</taxon>
        <taxon>Arachnida</taxon>
        <taxon>Araneae</taxon>
        <taxon>Araneomorphae</taxon>
        <taxon>Entelegynae</taxon>
        <taxon>Araneoidea</taxon>
        <taxon>Nephilidae</taxon>
        <taxon>Trichonephila</taxon>
        <taxon>Trichonephila inaurata</taxon>
    </lineage>
</organism>
<evidence type="ECO:0000313" key="3">
    <source>
        <dbReference type="EMBL" id="GFY65525.1"/>
    </source>
</evidence>
<keyword evidence="2" id="KW-1133">Transmembrane helix</keyword>
<reference evidence="3" key="1">
    <citation type="submission" date="2020-08" db="EMBL/GenBank/DDBJ databases">
        <title>Multicomponent nature underlies the extraordinary mechanical properties of spider dragline silk.</title>
        <authorList>
            <person name="Kono N."/>
            <person name="Nakamura H."/>
            <person name="Mori M."/>
            <person name="Yoshida Y."/>
            <person name="Ohtoshi R."/>
            <person name="Malay A.D."/>
            <person name="Moran D.A.P."/>
            <person name="Tomita M."/>
            <person name="Numata K."/>
            <person name="Arakawa K."/>
        </authorList>
    </citation>
    <scope>NUCLEOTIDE SEQUENCE</scope>
</reference>
<evidence type="ECO:0000256" key="1">
    <source>
        <dbReference type="SAM" id="MobiDB-lite"/>
    </source>
</evidence>
<feature type="compositionally biased region" description="Basic and acidic residues" evidence="1">
    <location>
        <begin position="66"/>
        <end position="82"/>
    </location>
</feature>
<dbReference type="EMBL" id="BMAV01015538">
    <property type="protein sequence ID" value="GFY65525.1"/>
    <property type="molecule type" value="Genomic_DNA"/>
</dbReference>
<feature type="transmembrane region" description="Helical" evidence="2">
    <location>
        <begin position="89"/>
        <end position="115"/>
    </location>
</feature>